<feature type="region of interest" description="Disordered" evidence="1">
    <location>
        <begin position="1"/>
        <end position="23"/>
    </location>
</feature>
<feature type="compositionally biased region" description="Polar residues" evidence="1">
    <location>
        <begin position="1"/>
        <end position="13"/>
    </location>
</feature>
<sequence length="73" mass="8492">MGVAQETTQQATNAIYERDTSRHSVTPSHCHVIQCMPHHIVAAEWRRKPHAAPVEWRKTEVEEHAYRSEENTM</sequence>
<comment type="caution">
    <text evidence="2">The sequence shown here is derived from an EMBL/GenBank/DDBJ whole genome shotgun (WGS) entry which is preliminary data.</text>
</comment>
<protein>
    <submittedName>
        <fullName evidence="2">Uncharacterized protein</fullName>
    </submittedName>
</protein>
<dbReference type="EMBL" id="JANPWB010000006">
    <property type="protein sequence ID" value="KAJ1181441.1"/>
    <property type="molecule type" value="Genomic_DNA"/>
</dbReference>
<gene>
    <name evidence="2" type="ORF">NDU88_006648</name>
</gene>
<dbReference type="AlphaFoldDB" id="A0AAV7TYD9"/>
<name>A0AAV7TYD9_PLEWA</name>
<evidence type="ECO:0000313" key="2">
    <source>
        <dbReference type="EMBL" id="KAJ1181441.1"/>
    </source>
</evidence>
<reference evidence="2" key="1">
    <citation type="journal article" date="2022" name="bioRxiv">
        <title>Sequencing and chromosome-scale assembly of the giantPleurodeles waltlgenome.</title>
        <authorList>
            <person name="Brown T."/>
            <person name="Elewa A."/>
            <person name="Iarovenko S."/>
            <person name="Subramanian E."/>
            <person name="Araus A.J."/>
            <person name="Petzold A."/>
            <person name="Susuki M."/>
            <person name="Suzuki K.-i.T."/>
            <person name="Hayashi T."/>
            <person name="Toyoda A."/>
            <person name="Oliveira C."/>
            <person name="Osipova E."/>
            <person name="Leigh N.D."/>
            <person name="Simon A."/>
            <person name="Yun M.H."/>
        </authorList>
    </citation>
    <scope>NUCLEOTIDE SEQUENCE</scope>
    <source>
        <strain evidence="2">20211129_DDA</strain>
        <tissue evidence="2">Liver</tissue>
    </source>
</reference>
<accession>A0AAV7TYD9</accession>
<keyword evidence="3" id="KW-1185">Reference proteome</keyword>
<organism evidence="2 3">
    <name type="scientific">Pleurodeles waltl</name>
    <name type="common">Iberian ribbed newt</name>
    <dbReference type="NCBI Taxonomy" id="8319"/>
    <lineage>
        <taxon>Eukaryota</taxon>
        <taxon>Metazoa</taxon>
        <taxon>Chordata</taxon>
        <taxon>Craniata</taxon>
        <taxon>Vertebrata</taxon>
        <taxon>Euteleostomi</taxon>
        <taxon>Amphibia</taxon>
        <taxon>Batrachia</taxon>
        <taxon>Caudata</taxon>
        <taxon>Salamandroidea</taxon>
        <taxon>Salamandridae</taxon>
        <taxon>Pleurodelinae</taxon>
        <taxon>Pleurodeles</taxon>
    </lineage>
</organism>
<evidence type="ECO:0000313" key="3">
    <source>
        <dbReference type="Proteomes" id="UP001066276"/>
    </source>
</evidence>
<evidence type="ECO:0000256" key="1">
    <source>
        <dbReference type="SAM" id="MobiDB-lite"/>
    </source>
</evidence>
<proteinExistence type="predicted"/>
<dbReference type="Proteomes" id="UP001066276">
    <property type="component" value="Chromosome 3_2"/>
</dbReference>